<feature type="domain" description="Cyclic nucleotide-binding" evidence="6">
    <location>
        <begin position="9"/>
        <end position="130"/>
    </location>
</feature>
<dbReference type="Pfam" id="PF01734">
    <property type="entry name" value="Patatin"/>
    <property type="match status" value="1"/>
</dbReference>
<dbReference type="CDD" id="cd07205">
    <property type="entry name" value="Pat_PNPLA6_PNPLA7_NTE1_like"/>
    <property type="match status" value="1"/>
</dbReference>
<evidence type="ECO:0000256" key="5">
    <source>
        <dbReference type="PROSITE-ProRule" id="PRU01161"/>
    </source>
</evidence>
<dbReference type="Proteomes" id="UP000431269">
    <property type="component" value="Chromosome"/>
</dbReference>
<dbReference type="PROSITE" id="PS50042">
    <property type="entry name" value="CNMP_BINDING_3"/>
    <property type="match status" value="1"/>
</dbReference>
<dbReference type="SUPFAM" id="SSF52151">
    <property type="entry name" value="FabD/lysophospholipase-like"/>
    <property type="match status" value="1"/>
</dbReference>
<reference evidence="9" key="1">
    <citation type="submission" date="2019-12" db="EMBL/GenBank/DDBJ databases">
        <title>Complete genome of Terracaulis silvestris 0127_4.</title>
        <authorList>
            <person name="Vieira S."/>
            <person name="Riedel T."/>
            <person name="Sproer C."/>
            <person name="Pascual J."/>
            <person name="Boedeker C."/>
            <person name="Overmann J."/>
        </authorList>
    </citation>
    <scope>NUCLEOTIDE SEQUENCE [LARGE SCALE GENOMIC DNA]</scope>
    <source>
        <strain evidence="9">0127_4</strain>
    </source>
</reference>
<dbReference type="Gene3D" id="3.40.1090.10">
    <property type="entry name" value="Cytosolic phospholipase A2 catalytic domain"/>
    <property type="match status" value="2"/>
</dbReference>
<organism evidence="8 9">
    <name type="scientific">Terricaulis silvestris</name>
    <dbReference type="NCBI Taxonomy" id="2686094"/>
    <lineage>
        <taxon>Bacteria</taxon>
        <taxon>Pseudomonadati</taxon>
        <taxon>Pseudomonadota</taxon>
        <taxon>Alphaproteobacteria</taxon>
        <taxon>Caulobacterales</taxon>
        <taxon>Caulobacteraceae</taxon>
        <taxon>Terricaulis</taxon>
    </lineage>
</organism>
<dbReference type="PANTHER" id="PTHR14226">
    <property type="entry name" value="NEUROPATHY TARGET ESTERASE/SWISS CHEESE D.MELANOGASTER"/>
    <property type="match status" value="1"/>
</dbReference>
<evidence type="ECO:0000256" key="3">
    <source>
        <dbReference type="ARBA" id="ARBA00022963"/>
    </source>
</evidence>
<dbReference type="InterPro" id="IPR002641">
    <property type="entry name" value="PNPLA_dom"/>
</dbReference>
<accession>A0A6I6MTV5</accession>
<dbReference type="CDD" id="cd00038">
    <property type="entry name" value="CAP_ED"/>
    <property type="match status" value="1"/>
</dbReference>
<proteinExistence type="inferred from homology"/>
<sequence>MKPSLAEFKFLNAAPNDVLLAMDAMTEWFSVPAGWSLMNAGEPPEGVYFLVSGSLAAFKPVDRGGHQLLGYIRPGEPVGEMAMIAREPHSSSVFAMRDSEVLRLPPNAFDFLVHAHPAMMEHMARLMLTRARANTKVSPRADPKVYAFISTSPTIDIMLRARTLQAALKRLGARAAIITEEDERSISADGASSAWFDALEAKNDAVFLISPIADTRWFRTCIRQADRIWYFARADARPSTPLLPPEDPSPARQFRLVDVILLHHGMDRKAATTDEWRVAAEAARLFHWRGLEDEDAARLARIIARKSVGLVLSGGGARAYAHIGVIRALREAGLPFDILGGTSMGGVIAACAAMGWDDNEIEYRIRKAFVETNPLGDYVIPVVGMVRGRRVDDRLQEHFGETLIEDLTTPFFAVSTNLIAGAIRVHRAGSLRKALRASISLPGILPPVVVGDHELLVDGAVLLNFPVDVLRDMHRGPIIGVDVARRDGIDIEDFRNPPGFFSWVAAHGFQGAPPIASLLMRAATLAVDPWEGRSGADLLIAPEMADVDMRDWKRFDECVTAGYEAAVAALQRPHGLFNAPSTDAIGDLAASGALEIAE</sequence>
<keyword evidence="4 5" id="KW-0443">Lipid metabolism</keyword>
<feature type="domain" description="PNPLA" evidence="7">
    <location>
        <begin position="310"/>
        <end position="471"/>
    </location>
</feature>
<dbReference type="Pfam" id="PF00027">
    <property type="entry name" value="cNMP_binding"/>
    <property type="match status" value="1"/>
</dbReference>
<evidence type="ECO:0000313" key="9">
    <source>
        <dbReference type="Proteomes" id="UP000431269"/>
    </source>
</evidence>
<evidence type="ECO:0000256" key="2">
    <source>
        <dbReference type="ARBA" id="ARBA00022801"/>
    </source>
</evidence>
<comment type="similarity">
    <text evidence="1">Belongs to the NTE family.</text>
</comment>
<comment type="caution">
    <text evidence="5">Lacks conserved residue(s) required for the propagation of feature annotation.</text>
</comment>
<dbReference type="SUPFAM" id="SSF51206">
    <property type="entry name" value="cAMP-binding domain-like"/>
    <property type="match status" value="1"/>
</dbReference>
<dbReference type="Gene3D" id="2.60.120.10">
    <property type="entry name" value="Jelly Rolls"/>
    <property type="match status" value="1"/>
</dbReference>
<dbReference type="GO" id="GO:0004622">
    <property type="term" value="F:phosphatidylcholine lysophospholipase activity"/>
    <property type="evidence" value="ECO:0007669"/>
    <property type="project" value="UniProtKB-ARBA"/>
</dbReference>
<dbReference type="PANTHER" id="PTHR14226:SF29">
    <property type="entry name" value="NEUROPATHY TARGET ESTERASE SWS"/>
    <property type="match status" value="1"/>
</dbReference>
<feature type="active site" description="Proton acceptor" evidence="5">
    <location>
        <position position="458"/>
    </location>
</feature>
<evidence type="ECO:0000256" key="1">
    <source>
        <dbReference type="ARBA" id="ARBA00006636"/>
    </source>
</evidence>
<dbReference type="AlphaFoldDB" id="A0A6I6MTV5"/>
<evidence type="ECO:0000313" key="8">
    <source>
        <dbReference type="EMBL" id="QGZ94593.1"/>
    </source>
</evidence>
<keyword evidence="3 5" id="KW-0442">Lipid degradation</keyword>
<name>A0A6I6MTV5_9CAUL</name>
<dbReference type="SMART" id="SM00100">
    <property type="entry name" value="cNMP"/>
    <property type="match status" value="1"/>
</dbReference>
<evidence type="ECO:0000256" key="4">
    <source>
        <dbReference type="ARBA" id="ARBA00023098"/>
    </source>
</evidence>
<dbReference type="InterPro" id="IPR018490">
    <property type="entry name" value="cNMP-bd_dom_sf"/>
</dbReference>
<gene>
    <name evidence="8" type="primary">rssA</name>
    <name evidence="8" type="ORF">DSM104635_01413</name>
</gene>
<evidence type="ECO:0000259" key="7">
    <source>
        <dbReference type="PROSITE" id="PS51635"/>
    </source>
</evidence>
<evidence type="ECO:0000259" key="6">
    <source>
        <dbReference type="PROSITE" id="PS50042"/>
    </source>
</evidence>
<feature type="short sequence motif" description="GXSXG" evidence="5">
    <location>
        <begin position="341"/>
        <end position="345"/>
    </location>
</feature>
<dbReference type="InterPro" id="IPR050301">
    <property type="entry name" value="NTE"/>
</dbReference>
<feature type="short sequence motif" description="DGA/G" evidence="5">
    <location>
        <begin position="458"/>
        <end position="460"/>
    </location>
</feature>
<dbReference type="KEGG" id="tsv:DSM104635_01413"/>
<keyword evidence="2 5" id="KW-0378">Hydrolase</keyword>
<dbReference type="PROSITE" id="PS51635">
    <property type="entry name" value="PNPLA"/>
    <property type="match status" value="1"/>
</dbReference>
<dbReference type="InterPro" id="IPR014710">
    <property type="entry name" value="RmlC-like_jellyroll"/>
</dbReference>
<dbReference type="RefSeq" id="WP_158765520.1">
    <property type="nucleotide sequence ID" value="NZ_CP047045.1"/>
</dbReference>
<dbReference type="GO" id="GO:0016042">
    <property type="term" value="P:lipid catabolic process"/>
    <property type="evidence" value="ECO:0007669"/>
    <property type="project" value="UniProtKB-UniRule"/>
</dbReference>
<dbReference type="InterPro" id="IPR016035">
    <property type="entry name" value="Acyl_Trfase/lysoPLipase"/>
</dbReference>
<keyword evidence="9" id="KW-1185">Reference proteome</keyword>
<protein>
    <submittedName>
        <fullName evidence="8">NTE family protein RssA</fullName>
    </submittedName>
</protein>
<dbReference type="InterPro" id="IPR000595">
    <property type="entry name" value="cNMP-bd_dom"/>
</dbReference>
<feature type="active site" description="Nucleophile" evidence="5">
    <location>
        <position position="343"/>
    </location>
</feature>
<dbReference type="EMBL" id="CP047045">
    <property type="protein sequence ID" value="QGZ94593.1"/>
    <property type="molecule type" value="Genomic_DNA"/>
</dbReference>